<accession>A0A399RDA5</accession>
<dbReference type="AlphaFoldDB" id="A0A399RDA5"/>
<organism evidence="1 2">
    <name type="scientific">Henriciella mobilis</name>
    <dbReference type="NCBI Taxonomy" id="2305467"/>
    <lineage>
        <taxon>Bacteria</taxon>
        <taxon>Pseudomonadati</taxon>
        <taxon>Pseudomonadota</taxon>
        <taxon>Alphaproteobacteria</taxon>
        <taxon>Hyphomonadales</taxon>
        <taxon>Hyphomonadaceae</taxon>
        <taxon>Henriciella</taxon>
    </lineage>
</organism>
<dbReference type="EMBL" id="QWFX01000013">
    <property type="protein sequence ID" value="RIJ28451.1"/>
    <property type="molecule type" value="Genomic_DNA"/>
</dbReference>
<evidence type="ECO:0000313" key="2">
    <source>
        <dbReference type="Proteomes" id="UP000266385"/>
    </source>
</evidence>
<evidence type="ECO:0000313" key="1">
    <source>
        <dbReference type="EMBL" id="RIJ28451.1"/>
    </source>
</evidence>
<dbReference type="Proteomes" id="UP000266385">
    <property type="component" value="Unassembled WGS sequence"/>
</dbReference>
<gene>
    <name evidence="1" type="ORF">D1223_13790</name>
</gene>
<proteinExistence type="predicted"/>
<name>A0A399RDA5_9PROT</name>
<sequence length="147" mass="17113">MTGKTSNPHLTLQKTGYKPGHPWYYLLGGKPLTPKEILNATHRSGYRGYAQERLMALEKLAEPKRSQSLRSERDKFRSDLRRDIRRYRACTRQLRQTVTIIRDGESPISCDDVYTALSLKHNHIVNNFGHLILLDELLSKQKDLFDF</sequence>
<comment type="caution">
    <text evidence="1">The sequence shown here is derived from an EMBL/GenBank/DDBJ whole genome shotgun (WGS) entry which is preliminary data.</text>
</comment>
<dbReference type="RefSeq" id="WP_119376986.1">
    <property type="nucleotide sequence ID" value="NZ_QWFX01000013.1"/>
</dbReference>
<reference evidence="1 2" key="1">
    <citation type="submission" date="2018-08" db="EMBL/GenBank/DDBJ databases">
        <title>Henriciella mobilis sp. nov., isolated from seawater.</title>
        <authorList>
            <person name="Cheng H."/>
            <person name="Wu Y.-H."/>
            <person name="Xu X.-W."/>
            <person name="Guo L.-L."/>
        </authorList>
    </citation>
    <scope>NUCLEOTIDE SEQUENCE [LARGE SCALE GENOMIC DNA]</scope>
    <source>
        <strain evidence="1 2">JN25</strain>
    </source>
</reference>
<protein>
    <submittedName>
        <fullName evidence="1">Uncharacterized protein</fullName>
    </submittedName>
</protein>
<keyword evidence="2" id="KW-1185">Reference proteome</keyword>
<dbReference type="OrthoDB" id="7619538at2"/>